<comment type="caution">
    <text evidence="1">The sequence shown here is derived from an EMBL/GenBank/DDBJ whole genome shotgun (WGS) entry which is preliminary data.</text>
</comment>
<organism evidence="1 2">
    <name type="scientific">Boletus reticuloceps</name>
    <dbReference type="NCBI Taxonomy" id="495285"/>
    <lineage>
        <taxon>Eukaryota</taxon>
        <taxon>Fungi</taxon>
        <taxon>Dikarya</taxon>
        <taxon>Basidiomycota</taxon>
        <taxon>Agaricomycotina</taxon>
        <taxon>Agaricomycetes</taxon>
        <taxon>Agaricomycetidae</taxon>
        <taxon>Boletales</taxon>
        <taxon>Boletineae</taxon>
        <taxon>Boletaceae</taxon>
        <taxon>Boletoideae</taxon>
        <taxon>Boletus</taxon>
    </lineage>
</organism>
<dbReference type="EMBL" id="JAGFBS010000023">
    <property type="protein sequence ID" value="KAG6373146.1"/>
    <property type="molecule type" value="Genomic_DNA"/>
</dbReference>
<evidence type="ECO:0000313" key="1">
    <source>
        <dbReference type="EMBL" id="KAG6373146.1"/>
    </source>
</evidence>
<proteinExistence type="predicted"/>
<evidence type="ECO:0000313" key="2">
    <source>
        <dbReference type="Proteomes" id="UP000683000"/>
    </source>
</evidence>
<protein>
    <submittedName>
        <fullName evidence="1">Uncharacterized protein</fullName>
    </submittedName>
</protein>
<accession>A0A8I3A7M6</accession>
<gene>
    <name evidence="1" type="ORF">JVT61DRAFT_6757</name>
</gene>
<reference evidence="1" key="1">
    <citation type="submission" date="2021-03" db="EMBL/GenBank/DDBJ databases">
        <title>Evolutionary innovations through gain and loss of genes in the ectomycorrhizal Boletales.</title>
        <authorList>
            <person name="Wu G."/>
            <person name="Miyauchi S."/>
            <person name="Morin E."/>
            <person name="Yang Z.-L."/>
            <person name="Xu J."/>
            <person name="Martin F.M."/>
        </authorList>
    </citation>
    <scope>NUCLEOTIDE SEQUENCE</scope>
    <source>
        <strain evidence="1">BR01</strain>
    </source>
</reference>
<keyword evidence="2" id="KW-1185">Reference proteome</keyword>
<name>A0A8I3A7M6_9AGAM</name>
<dbReference type="Proteomes" id="UP000683000">
    <property type="component" value="Unassembled WGS sequence"/>
</dbReference>
<sequence length="66" mass="7566">MELVPRVDYLIQTDFLDHLGLWAHCQLLILICCKGKVALTSMIVVSHLKAKHDHKVTKQEKAKLDE</sequence>
<dbReference type="AlphaFoldDB" id="A0A8I3A7M6"/>